<keyword evidence="2" id="KW-1185">Reference proteome</keyword>
<dbReference type="Proteomes" id="UP000265520">
    <property type="component" value="Unassembled WGS sequence"/>
</dbReference>
<reference evidence="1 2" key="1">
    <citation type="journal article" date="2018" name="Front. Plant Sci.">
        <title>Red Clover (Trifolium pratense) and Zigzag Clover (T. medium) - A Picture of Genomic Similarities and Differences.</title>
        <authorList>
            <person name="Dluhosova J."/>
            <person name="Istvanek J."/>
            <person name="Nedelnik J."/>
            <person name="Repkova J."/>
        </authorList>
    </citation>
    <scope>NUCLEOTIDE SEQUENCE [LARGE SCALE GENOMIC DNA]</scope>
    <source>
        <strain evidence="2">cv. 10/8</strain>
        <tissue evidence="1">Leaf</tissue>
    </source>
</reference>
<proteinExistence type="predicted"/>
<sequence>MIEERGVNGIKLMKEMVERCQRKRLTLTPHYDPRVEDHVINDVLSAFKSFEDELVKAEEEAKRRVE</sequence>
<evidence type="ECO:0000313" key="1">
    <source>
        <dbReference type="EMBL" id="MCI70726.1"/>
    </source>
</evidence>
<feature type="non-terminal residue" evidence="1">
    <location>
        <position position="66"/>
    </location>
</feature>
<comment type="caution">
    <text evidence="1">The sequence shown here is derived from an EMBL/GenBank/DDBJ whole genome shotgun (WGS) entry which is preliminary data.</text>
</comment>
<evidence type="ECO:0000313" key="2">
    <source>
        <dbReference type="Proteomes" id="UP000265520"/>
    </source>
</evidence>
<organism evidence="1 2">
    <name type="scientific">Trifolium medium</name>
    <dbReference type="NCBI Taxonomy" id="97028"/>
    <lineage>
        <taxon>Eukaryota</taxon>
        <taxon>Viridiplantae</taxon>
        <taxon>Streptophyta</taxon>
        <taxon>Embryophyta</taxon>
        <taxon>Tracheophyta</taxon>
        <taxon>Spermatophyta</taxon>
        <taxon>Magnoliopsida</taxon>
        <taxon>eudicotyledons</taxon>
        <taxon>Gunneridae</taxon>
        <taxon>Pentapetalae</taxon>
        <taxon>rosids</taxon>
        <taxon>fabids</taxon>
        <taxon>Fabales</taxon>
        <taxon>Fabaceae</taxon>
        <taxon>Papilionoideae</taxon>
        <taxon>50 kb inversion clade</taxon>
        <taxon>NPAAA clade</taxon>
        <taxon>Hologalegina</taxon>
        <taxon>IRL clade</taxon>
        <taxon>Trifolieae</taxon>
        <taxon>Trifolium</taxon>
    </lineage>
</organism>
<evidence type="ECO:0008006" key="3">
    <source>
        <dbReference type="Google" id="ProtNLM"/>
    </source>
</evidence>
<protein>
    <recommendedName>
        <fullName evidence="3">Resolvase/invertase-type recombinase catalytic domain-containing protein</fullName>
    </recommendedName>
</protein>
<accession>A0A392UE82</accession>
<dbReference type="AlphaFoldDB" id="A0A392UE82"/>
<dbReference type="EMBL" id="LXQA010781752">
    <property type="protein sequence ID" value="MCI70726.1"/>
    <property type="molecule type" value="Genomic_DNA"/>
</dbReference>
<name>A0A392UE82_9FABA</name>